<proteinExistence type="predicted"/>
<evidence type="ECO:0000256" key="2">
    <source>
        <dbReference type="ARBA" id="ARBA00023136"/>
    </source>
</evidence>
<evidence type="ECO:0000259" key="3">
    <source>
        <dbReference type="Pfam" id="PF07064"/>
    </source>
</evidence>
<dbReference type="Gene3D" id="2.130.10.10">
    <property type="entry name" value="YVTN repeat-like/Quinoprotein amine dehydrogenase"/>
    <property type="match status" value="1"/>
</dbReference>
<dbReference type="Proteomes" id="UP000288805">
    <property type="component" value="Unassembled WGS sequence"/>
</dbReference>
<reference evidence="4 5" key="1">
    <citation type="journal article" date="2018" name="PLoS Genet.">
        <title>Population sequencing reveals clonal diversity and ancestral inbreeding in the grapevine cultivar Chardonnay.</title>
        <authorList>
            <person name="Roach M.J."/>
            <person name="Johnson D.L."/>
            <person name="Bohlmann J."/>
            <person name="van Vuuren H.J."/>
            <person name="Jones S.J."/>
            <person name="Pretorius I.S."/>
            <person name="Schmidt S.A."/>
            <person name="Borneman A.R."/>
        </authorList>
    </citation>
    <scope>NUCLEOTIDE SEQUENCE [LARGE SCALE GENOMIC DNA]</scope>
    <source>
        <strain evidence="5">cv. Chardonnay</strain>
        <tissue evidence="4">Leaf</tissue>
    </source>
</reference>
<dbReference type="InterPro" id="IPR036322">
    <property type="entry name" value="WD40_repeat_dom_sf"/>
</dbReference>
<feature type="domain" description="RIC1 C-terminal alpha solenoid region" evidence="3">
    <location>
        <begin position="763"/>
        <end position="889"/>
    </location>
</feature>
<dbReference type="InterPro" id="IPR015943">
    <property type="entry name" value="WD40/YVTN_repeat-like_dom_sf"/>
</dbReference>
<protein>
    <submittedName>
        <fullName evidence="4">RAB6A-GEF complex partner protein 1</fullName>
    </submittedName>
</protein>
<keyword evidence="2" id="KW-0472">Membrane</keyword>
<dbReference type="GO" id="GO:0016020">
    <property type="term" value="C:membrane"/>
    <property type="evidence" value="ECO:0007669"/>
    <property type="project" value="UniProtKB-SubCell"/>
</dbReference>
<evidence type="ECO:0000313" key="4">
    <source>
        <dbReference type="EMBL" id="RVX10027.1"/>
    </source>
</evidence>
<dbReference type="InterPro" id="IPR040096">
    <property type="entry name" value="Ric1"/>
</dbReference>
<comment type="subcellular location">
    <subcellularLocation>
        <location evidence="1">Membrane</location>
    </subcellularLocation>
</comment>
<dbReference type="GO" id="GO:0034066">
    <property type="term" value="C:Ric1-Rgp1 guanyl-nucleotide exchange factor complex"/>
    <property type="evidence" value="ECO:0007669"/>
    <property type="project" value="InterPro"/>
</dbReference>
<evidence type="ECO:0000313" key="5">
    <source>
        <dbReference type="Proteomes" id="UP000288805"/>
    </source>
</evidence>
<dbReference type="AlphaFoldDB" id="A0A438JM76"/>
<dbReference type="SUPFAM" id="SSF50978">
    <property type="entry name" value="WD40 repeat-like"/>
    <property type="match status" value="1"/>
</dbReference>
<dbReference type="PANTHER" id="PTHR22746">
    <property type="entry name" value="RAB6A-GEF COMPLEX PARTNER PROTEIN 1"/>
    <property type="match status" value="1"/>
</dbReference>
<name>A0A438JM76_VITVI</name>
<comment type="caution">
    <text evidence="4">The sequence shown here is derived from an EMBL/GenBank/DDBJ whole genome shotgun (WGS) entry which is preliminary data.</text>
</comment>
<dbReference type="Pfam" id="PF07064">
    <property type="entry name" value="RIC1"/>
    <property type="match status" value="1"/>
</dbReference>
<dbReference type="Pfam" id="PF25440">
    <property type="entry name" value="Beta-prop_RIC1_2nd"/>
    <property type="match status" value="1"/>
</dbReference>
<dbReference type="FunFam" id="2.130.10.10:FF:001743">
    <property type="entry name" value="Protein RIC1 like"/>
    <property type="match status" value="1"/>
</dbReference>
<dbReference type="PANTHER" id="PTHR22746:SF10">
    <property type="entry name" value="GUANINE NUCLEOTIDE EXCHANGE FACTOR SUBUNIT RIC1"/>
    <property type="match status" value="1"/>
</dbReference>
<gene>
    <name evidence="4" type="primary">Ric1</name>
    <name evidence="4" type="ORF">CK203_012921</name>
</gene>
<dbReference type="InterPro" id="IPR009771">
    <property type="entry name" value="RIC1_C"/>
</dbReference>
<accession>A0A438JM76</accession>
<evidence type="ECO:0000256" key="1">
    <source>
        <dbReference type="ARBA" id="ARBA00004370"/>
    </source>
</evidence>
<dbReference type="GO" id="GO:0006886">
    <property type="term" value="P:intracellular protein transport"/>
    <property type="evidence" value="ECO:0007669"/>
    <property type="project" value="InterPro"/>
</dbReference>
<dbReference type="EMBL" id="QGNW01000036">
    <property type="protein sequence ID" value="RVX10027.1"/>
    <property type="molecule type" value="Genomic_DNA"/>
</dbReference>
<sequence length="1193" mass="133750">MYMAYGWPQVIPLEQALCPTSEQIVYLKLVNRLLLVVAPSHLELWSCSQHKVRLGKYKRDADSIQREGENMKAVWSPDAKLIAVLTSSFFLHIFKVQFMEKKIQIGGKQPSGLFLATISLLLSEQVPFAKKDLTVSNIVSDNKHMLLGLSDGSLYTISWKGEFCGAFELDSPMHDSNKVSELSHSLDNGVSSRGAPGVVSTSTHNTSQQSAVIQLELSLLLRLLFVLYSDGQLVLCSVSKKGLKQAELIKAEMRLGSGDSVCASIASEQQILAVGTRRGVVELYDLAESASLIRTVSLYDWGYSMDDTGPVSCIAWTPDNSAFAVGWKLRGLTVWSVSGCRLMSTIRQMGLSSVSSPVVKPNQDCKFEPMMGGTSLMQWDEYGYRLYAIEERCIERIVAFSFGKCCLNRGVSGTTYVRQVIYGEDRLLVVQSEDTDELKIFHLNLPVSYISQNWPVQHVVASKDGMYLAVAGLHGLILYDIRLKKWRMFGDISQEQKIQCNGLLWLGKIVVVCNYVDSSNTYELLFYPRYHLDQSSLLGRKTLLAKPMVMDVYQDYILVTYRPFDVHIFHVKLSGELTPSRTPDLQLSTVRELSIMTAKTHPSAMRFIPDQLPREYISKNHISSSSDLLAREPARCLILRVNGELSLLDLDDGRERELTDSVELFWVTCGQSEEKTNLIEEVSWLDYGHRGMQVWYPSPGVDPFKQEDFLQLDPELEFDREIYPLGLLPNAGVVVGVSQRMSFTSGTEFPCFEPSPQAQTILHCLLRHLLQRDKSEEALRLAQLSAEKPHFSHCLEWLLFTVFDAEISRQNSNKSQVSGPKGGGKFSLLEKTCDLIKNFPEYLDVVVSVARKTDGRHWANLFAAAGRSTELFEECFQRRWYRTAACYILLWIKWVLVPSGWIGLDGVSPRAKDGGFIEGFRVKERHDVGVEVSYLFFADDTLIFCDINLEKSELILVGDVLDLEEFAKVLSCKVGALPTTYLGLPLGAPYKSSRVWEEEGGGAQMRDVFLGVYVIGSSKDAWVIDVWDGGSWGPRFIRQFNGWELEDVDAFFGKLQNYSIVLGTNDAMVWLGTKNGDFSVQSFYFSLASRRVEPFPHSTMISLGGDGGCETDVTCVIAKLEGPAVSQYCALRLLQATLDESLYELAGELVWFRHEHMLLFVRDITWVGQARVQVKPSSILALKSCASVGLTGT</sequence>
<organism evidence="4 5">
    <name type="scientific">Vitis vinifera</name>
    <name type="common">Grape</name>
    <dbReference type="NCBI Taxonomy" id="29760"/>
    <lineage>
        <taxon>Eukaryota</taxon>
        <taxon>Viridiplantae</taxon>
        <taxon>Streptophyta</taxon>
        <taxon>Embryophyta</taxon>
        <taxon>Tracheophyta</taxon>
        <taxon>Spermatophyta</taxon>
        <taxon>Magnoliopsida</taxon>
        <taxon>eudicotyledons</taxon>
        <taxon>Gunneridae</taxon>
        <taxon>Pentapetalae</taxon>
        <taxon>rosids</taxon>
        <taxon>Vitales</taxon>
        <taxon>Vitaceae</taxon>
        <taxon>Viteae</taxon>
        <taxon>Vitis</taxon>
    </lineage>
</organism>